<keyword evidence="2 11" id="KW-0813">Transport</keyword>
<evidence type="ECO:0000256" key="9">
    <source>
        <dbReference type="ARBA" id="ARBA00023201"/>
    </source>
</evidence>
<keyword evidence="13" id="KW-1185">Reference proteome</keyword>
<dbReference type="Gene3D" id="1.10.287.770">
    <property type="entry name" value="YojJ-like"/>
    <property type="match status" value="1"/>
</dbReference>
<feature type="compositionally biased region" description="Polar residues" evidence="12">
    <location>
        <begin position="272"/>
        <end position="293"/>
    </location>
</feature>
<evidence type="ECO:0000256" key="2">
    <source>
        <dbReference type="ARBA" id="ARBA00022448"/>
    </source>
</evidence>
<feature type="region of interest" description="Disordered" evidence="12">
    <location>
        <begin position="272"/>
        <end position="305"/>
    </location>
</feature>
<keyword evidence="4 11" id="KW-0812">Transmembrane</keyword>
<protein>
    <submittedName>
        <fullName evidence="14">C2 domain-containing protein</fullName>
    </submittedName>
</protein>
<evidence type="ECO:0000256" key="3">
    <source>
        <dbReference type="ARBA" id="ARBA00022461"/>
    </source>
</evidence>
<organism evidence="13 14">
    <name type="scientific">Macrostomum lignano</name>
    <dbReference type="NCBI Taxonomy" id="282301"/>
    <lineage>
        <taxon>Eukaryota</taxon>
        <taxon>Metazoa</taxon>
        <taxon>Spiralia</taxon>
        <taxon>Lophotrochozoa</taxon>
        <taxon>Platyhelminthes</taxon>
        <taxon>Rhabditophora</taxon>
        <taxon>Macrostomorpha</taxon>
        <taxon>Macrostomida</taxon>
        <taxon>Macrostomidae</taxon>
        <taxon>Macrostomum</taxon>
    </lineage>
</organism>
<evidence type="ECO:0000256" key="10">
    <source>
        <dbReference type="ARBA" id="ARBA00023303"/>
    </source>
</evidence>
<name>A0A1I8F276_9PLAT</name>
<dbReference type="Pfam" id="PF00858">
    <property type="entry name" value="ASC"/>
    <property type="match status" value="1"/>
</dbReference>
<evidence type="ECO:0000256" key="6">
    <source>
        <dbReference type="ARBA" id="ARBA00023053"/>
    </source>
</evidence>
<evidence type="ECO:0000256" key="1">
    <source>
        <dbReference type="ARBA" id="ARBA00004141"/>
    </source>
</evidence>
<dbReference type="InterPro" id="IPR001873">
    <property type="entry name" value="ENaC"/>
</dbReference>
<feature type="region of interest" description="Disordered" evidence="12">
    <location>
        <begin position="146"/>
        <end position="185"/>
    </location>
</feature>
<accession>A0A1I8F276</accession>
<sequence length="502" mass="54790">RRVYRATSSYGQFPALSYLPRLIELATASGYANDVAKAKADNMLLDFARGNFLRVSIFAEHLKVYRVEDSPSYELKDLLSDCGGQGGFWLGLSILTMFELADLLSQLMRSCCRGLGERNERHQNNRAQLHQAMTDYSLKGFLQNGGQFPHQQRSRRRSNTGGSGVQRELERHSAAVEDGAAGKGRRMSLGSLSASRLSMASSIGSYNGSTIQQLEQAGDLSHQGDDTRTAASFHYNREEQLLTLKIIEQGSSLSQRSEICAFATVSFCRPSSSAPLGDQSPNADQPATSSTRRSLSRCGTGPPGTSSTLIGEAVILLRRPDPGGAGERSSCCGNSSGLDRQESELPLQGELVFCCAARCKRKKRLTVNNAAIPVSATTPCLYMKLMLLRGHNVVLSDRTAAVTNSYNPVFNHKMRISLQSSSLERRQPEAAAQAGAHGPHGESSASSAVQHYFQKTVGVIHLGADSEREDLREAWKQILSCKDKKLSFRLKFSTPRRSSTDN</sequence>
<feature type="region of interest" description="Disordered" evidence="12">
    <location>
        <begin position="420"/>
        <end position="447"/>
    </location>
</feature>
<evidence type="ECO:0000313" key="14">
    <source>
        <dbReference type="WBParaSite" id="maker-unitig_10253-snap-gene-0.2-mRNA-1"/>
    </source>
</evidence>
<evidence type="ECO:0000256" key="5">
    <source>
        <dbReference type="ARBA" id="ARBA00022989"/>
    </source>
</evidence>
<evidence type="ECO:0000256" key="11">
    <source>
        <dbReference type="RuleBase" id="RU000679"/>
    </source>
</evidence>
<keyword evidence="8" id="KW-0472">Membrane</keyword>
<evidence type="ECO:0000313" key="13">
    <source>
        <dbReference type="Proteomes" id="UP000095280"/>
    </source>
</evidence>
<keyword evidence="5" id="KW-1133">Transmembrane helix</keyword>
<dbReference type="PANTHER" id="PTHR11690">
    <property type="entry name" value="AMILORIDE-SENSITIVE SODIUM CHANNEL-RELATED"/>
    <property type="match status" value="1"/>
</dbReference>
<keyword evidence="3 11" id="KW-0894">Sodium channel</keyword>
<keyword evidence="9 11" id="KW-0739">Sodium transport</keyword>
<proteinExistence type="inferred from homology"/>
<dbReference type="Proteomes" id="UP000095280">
    <property type="component" value="Unplaced"/>
</dbReference>
<evidence type="ECO:0000256" key="8">
    <source>
        <dbReference type="ARBA" id="ARBA00023136"/>
    </source>
</evidence>
<dbReference type="GO" id="GO:0015280">
    <property type="term" value="F:ligand-gated sodium channel activity"/>
    <property type="evidence" value="ECO:0007669"/>
    <property type="project" value="TreeGrafter"/>
</dbReference>
<keyword evidence="7 11" id="KW-0406">Ion transport</keyword>
<comment type="subcellular location">
    <subcellularLocation>
        <location evidence="1">Membrane</location>
        <topology evidence="1">Multi-pass membrane protein</topology>
    </subcellularLocation>
</comment>
<reference evidence="14" key="1">
    <citation type="submission" date="2016-11" db="UniProtKB">
        <authorList>
            <consortium name="WormBaseParasite"/>
        </authorList>
    </citation>
    <scope>IDENTIFICATION</scope>
</reference>
<evidence type="ECO:0000256" key="4">
    <source>
        <dbReference type="ARBA" id="ARBA00022692"/>
    </source>
</evidence>
<keyword evidence="10 11" id="KW-0407">Ion channel</keyword>
<comment type="similarity">
    <text evidence="11">Belongs to the amiloride-sensitive sodium channel (TC 1.A.6) family.</text>
</comment>
<evidence type="ECO:0000256" key="12">
    <source>
        <dbReference type="SAM" id="MobiDB-lite"/>
    </source>
</evidence>
<evidence type="ECO:0000256" key="7">
    <source>
        <dbReference type="ARBA" id="ARBA00023065"/>
    </source>
</evidence>
<dbReference type="PANTHER" id="PTHR11690:SF248">
    <property type="entry name" value="PICKPOCKET 17, ISOFORM A"/>
    <property type="match status" value="1"/>
</dbReference>
<dbReference type="WBParaSite" id="maker-unitig_10253-snap-gene-0.2-mRNA-1">
    <property type="protein sequence ID" value="maker-unitig_10253-snap-gene-0.2-mRNA-1"/>
    <property type="gene ID" value="maker-unitig_10253-snap-gene-0.2"/>
</dbReference>
<keyword evidence="6" id="KW-0915">Sodium</keyword>
<dbReference type="GO" id="GO:0005886">
    <property type="term" value="C:plasma membrane"/>
    <property type="evidence" value="ECO:0007669"/>
    <property type="project" value="TreeGrafter"/>
</dbReference>
<dbReference type="AlphaFoldDB" id="A0A1I8F276"/>
<dbReference type="PRINTS" id="PR01078">
    <property type="entry name" value="AMINACHANNEL"/>
</dbReference>